<organism evidence="2 3">
    <name type="scientific">Pandoraea terrae</name>
    <dbReference type="NCBI Taxonomy" id="1537710"/>
    <lineage>
        <taxon>Bacteria</taxon>
        <taxon>Pseudomonadati</taxon>
        <taxon>Pseudomonadota</taxon>
        <taxon>Betaproteobacteria</taxon>
        <taxon>Burkholderiales</taxon>
        <taxon>Burkholderiaceae</taxon>
        <taxon>Pandoraea</taxon>
    </lineage>
</organism>
<evidence type="ECO:0000313" key="2">
    <source>
        <dbReference type="EMBL" id="VVD89276.1"/>
    </source>
</evidence>
<protein>
    <submittedName>
        <fullName evidence="2">Uncharacterized protein</fullName>
    </submittedName>
</protein>
<dbReference type="AlphaFoldDB" id="A0A5E4TMQ5"/>
<evidence type="ECO:0000256" key="1">
    <source>
        <dbReference type="SAM" id="MobiDB-lite"/>
    </source>
</evidence>
<gene>
    <name evidence="2" type="ORF">PTE30175_01462</name>
</gene>
<keyword evidence="3" id="KW-1185">Reference proteome</keyword>
<proteinExistence type="predicted"/>
<feature type="region of interest" description="Disordered" evidence="1">
    <location>
        <begin position="46"/>
        <end position="75"/>
    </location>
</feature>
<accession>A0A5E4TMQ5</accession>
<evidence type="ECO:0000313" key="3">
    <source>
        <dbReference type="Proteomes" id="UP000414233"/>
    </source>
</evidence>
<sequence length="95" mass="10463">MPAGLPLGRPGIGDEIDGAVQHAPQWGRHSMMNRFRGIRDFTAVRGDGPDAGLPEPAERCRTRPTPAVNTRNNGIFETTGFHAPWRGIITGFRNW</sequence>
<dbReference type="Proteomes" id="UP000414233">
    <property type="component" value="Unassembled WGS sequence"/>
</dbReference>
<name>A0A5E4TMQ5_9BURK</name>
<reference evidence="2 3" key="1">
    <citation type="submission" date="2019-08" db="EMBL/GenBank/DDBJ databases">
        <authorList>
            <person name="Peeters C."/>
        </authorList>
    </citation>
    <scope>NUCLEOTIDE SEQUENCE [LARGE SCALE GENOMIC DNA]</scope>
    <source>
        <strain evidence="2 3">LMG 30175</strain>
    </source>
</reference>
<dbReference type="EMBL" id="CABPRZ010000005">
    <property type="protein sequence ID" value="VVD89276.1"/>
    <property type="molecule type" value="Genomic_DNA"/>
</dbReference>